<feature type="transmembrane region" description="Helical" evidence="8">
    <location>
        <begin position="645"/>
        <end position="663"/>
    </location>
</feature>
<keyword evidence="7" id="KW-0325">Glycoprotein</keyword>
<evidence type="ECO:0000256" key="7">
    <source>
        <dbReference type="ARBA" id="ARBA00023180"/>
    </source>
</evidence>
<dbReference type="PANTHER" id="PTHR42643">
    <property type="entry name" value="IONOTROPIC RECEPTOR 20A-RELATED"/>
    <property type="match status" value="1"/>
</dbReference>
<name>A0A7R8YZM0_HERIL</name>
<feature type="transmembrane region" description="Helical" evidence="8">
    <location>
        <begin position="385"/>
        <end position="404"/>
    </location>
</feature>
<evidence type="ECO:0000256" key="5">
    <source>
        <dbReference type="ARBA" id="ARBA00023136"/>
    </source>
</evidence>
<evidence type="ECO:0000256" key="8">
    <source>
        <dbReference type="SAM" id="Phobius"/>
    </source>
</evidence>
<sequence length="680" mass="78071">MGRANSLAMHLLLTNKISFSGGKRSIGHLLILDINWVQTSIKGNDFGRFCPVRRKDLTSSVDRMLVETLMFFVVLVIYKTSGYRNLFISNNREDLNSEIINQISTLLTLETGLVLVTQSTQDYQNLYVNHFLESSEYPLEIAHKSIAWSLVKSKRLDNFIITTTLDALYKNTKTFVMKRGFYFFIIMDNVIVNYNETKPIFQAAWENHRTLHVYLLTYKEGIIAFDPFIYNYASSDYGIVLPLAERKSVEELFTNLNGYPINIEVFRSVYSYLVTGSDGNVIDIRGADAEVAFEIGKQMNFVILLQKPDKFNFGYLTENGTFNGALGRAISNQVDMTLTGYFIKDYFTRDVEFTVAVSADQLCCYVPKAERVPQSILPLFSLSTDMWMCFCLTGLACGAIWSAIRCFNLALFRQRNFNYNKRWRRFQFVQIFIDTWIVWVRVSLRKFPGFDAEKVFLGSVCLVSVIFGAIFESSLATIYIRPLYYKDITTLQELDASGYEILYKYASMGDDAFAKGSSALFTRLANKMRFVDFGESLMDRMIKKKGFASITRKSSVKLDNVKYFASNELFMIPECPKTYTLAYVLPKDSPFAERVNLLLLRFLRAGLIDKWVDKMYYQAKLDNIKKNRRIAAVGAKVLTMGDLQLPFIVLISGGTFGFVVLLGEKYLMQKIYSTYKKLYK</sequence>
<evidence type="ECO:0000256" key="6">
    <source>
        <dbReference type="ARBA" id="ARBA00023170"/>
    </source>
</evidence>
<protein>
    <submittedName>
        <fullName evidence="9">Uncharacterized protein</fullName>
    </submittedName>
</protein>
<dbReference type="Gene3D" id="3.40.190.10">
    <property type="entry name" value="Periplasmic binding protein-like II"/>
    <property type="match status" value="1"/>
</dbReference>
<dbReference type="PANTHER" id="PTHR42643:SF38">
    <property type="entry name" value="IONOTROPIC RECEPTOR 100A"/>
    <property type="match status" value="1"/>
</dbReference>
<evidence type="ECO:0000256" key="1">
    <source>
        <dbReference type="ARBA" id="ARBA00004651"/>
    </source>
</evidence>
<evidence type="ECO:0000313" key="10">
    <source>
        <dbReference type="Proteomes" id="UP000594454"/>
    </source>
</evidence>
<keyword evidence="10" id="KW-1185">Reference proteome</keyword>
<dbReference type="InterPro" id="IPR052192">
    <property type="entry name" value="Insect_Ionotropic_Sensory_Rcpt"/>
</dbReference>
<evidence type="ECO:0000256" key="2">
    <source>
        <dbReference type="ARBA" id="ARBA00022475"/>
    </source>
</evidence>
<dbReference type="OrthoDB" id="8195814at2759"/>
<accession>A0A7R8YZM0</accession>
<keyword evidence="4 8" id="KW-1133">Transmembrane helix</keyword>
<gene>
    <name evidence="9" type="ORF">HERILL_LOCUS13104</name>
</gene>
<dbReference type="Proteomes" id="UP000594454">
    <property type="component" value="Chromosome 5"/>
</dbReference>
<dbReference type="SUPFAM" id="SSF53850">
    <property type="entry name" value="Periplasmic binding protein-like II"/>
    <property type="match status" value="1"/>
</dbReference>
<dbReference type="OMA" id="WAFERLW"/>
<keyword evidence="2" id="KW-1003">Cell membrane</keyword>
<keyword evidence="5 8" id="KW-0472">Membrane</keyword>
<evidence type="ECO:0000313" key="9">
    <source>
        <dbReference type="EMBL" id="CAD7090636.1"/>
    </source>
</evidence>
<keyword evidence="3 8" id="KW-0812">Transmembrane</keyword>
<dbReference type="InParanoid" id="A0A7R8YZM0"/>
<dbReference type="Gene3D" id="1.10.287.70">
    <property type="match status" value="1"/>
</dbReference>
<evidence type="ECO:0000256" key="4">
    <source>
        <dbReference type="ARBA" id="ARBA00022989"/>
    </source>
</evidence>
<feature type="transmembrane region" description="Helical" evidence="8">
    <location>
        <begin position="456"/>
        <end position="480"/>
    </location>
</feature>
<dbReference type="AlphaFoldDB" id="A0A7R8YZM0"/>
<organism evidence="9 10">
    <name type="scientific">Hermetia illucens</name>
    <name type="common">Black soldier fly</name>
    <dbReference type="NCBI Taxonomy" id="343691"/>
    <lineage>
        <taxon>Eukaryota</taxon>
        <taxon>Metazoa</taxon>
        <taxon>Ecdysozoa</taxon>
        <taxon>Arthropoda</taxon>
        <taxon>Hexapoda</taxon>
        <taxon>Insecta</taxon>
        <taxon>Pterygota</taxon>
        <taxon>Neoptera</taxon>
        <taxon>Endopterygota</taxon>
        <taxon>Diptera</taxon>
        <taxon>Brachycera</taxon>
        <taxon>Stratiomyomorpha</taxon>
        <taxon>Stratiomyidae</taxon>
        <taxon>Hermetiinae</taxon>
        <taxon>Hermetia</taxon>
    </lineage>
</organism>
<dbReference type="FunCoup" id="A0A7R8YZM0">
    <property type="interactions" value="26"/>
</dbReference>
<evidence type="ECO:0000256" key="3">
    <source>
        <dbReference type="ARBA" id="ARBA00022692"/>
    </source>
</evidence>
<dbReference type="EMBL" id="LR899013">
    <property type="protein sequence ID" value="CAD7090636.1"/>
    <property type="molecule type" value="Genomic_DNA"/>
</dbReference>
<proteinExistence type="predicted"/>
<keyword evidence="6" id="KW-0675">Receptor</keyword>
<dbReference type="GO" id="GO:0005886">
    <property type="term" value="C:plasma membrane"/>
    <property type="evidence" value="ECO:0007669"/>
    <property type="project" value="UniProtKB-SubCell"/>
</dbReference>
<comment type="subcellular location">
    <subcellularLocation>
        <location evidence="1">Cell membrane</location>
        <topology evidence="1">Multi-pass membrane protein</topology>
    </subcellularLocation>
</comment>
<reference evidence="9 10" key="1">
    <citation type="submission" date="2020-11" db="EMBL/GenBank/DDBJ databases">
        <authorList>
            <person name="Wallbank WR R."/>
            <person name="Pardo Diaz C."/>
            <person name="Kozak K."/>
            <person name="Martin S."/>
            <person name="Jiggins C."/>
            <person name="Moest M."/>
            <person name="Warren A I."/>
            <person name="Generalovic N T."/>
            <person name="Byers J.R.P. K."/>
            <person name="Montejo-Kovacevich G."/>
            <person name="Yen C E."/>
        </authorList>
    </citation>
    <scope>NUCLEOTIDE SEQUENCE [LARGE SCALE GENOMIC DNA]</scope>
</reference>